<evidence type="ECO:0000256" key="3">
    <source>
        <dbReference type="ARBA" id="ARBA00008676"/>
    </source>
</evidence>
<dbReference type="GO" id="GO:0005739">
    <property type="term" value="C:mitochondrion"/>
    <property type="evidence" value="ECO:0007669"/>
    <property type="project" value="UniProtKB-SubCell"/>
</dbReference>
<dbReference type="InterPro" id="IPR003700">
    <property type="entry name" value="Pantoate_hydroxy_MeTrfase"/>
</dbReference>
<dbReference type="GO" id="GO:0051536">
    <property type="term" value="F:iron-sulfur cluster binding"/>
    <property type="evidence" value="ECO:0007669"/>
    <property type="project" value="UniProtKB-KW"/>
</dbReference>
<evidence type="ECO:0000256" key="7">
    <source>
        <dbReference type="ARBA" id="ARBA00022946"/>
    </source>
</evidence>
<keyword evidence="6" id="KW-0479">Metal-binding</keyword>
<feature type="compositionally biased region" description="Basic and acidic residues" evidence="14">
    <location>
        <begin position="928"/>
        <end position="940"/>
    </location>
</feature>
<feature type="region of interest" description="Disordered" evidence="14">
    <location>
        <begin position="1"/>
        <end position="20"/>
    </location>
</feature>
<evidence type="ECO:0000256" key="9">
    <source>
        <dbReference type="ARBA" id="ARBA00023014"/>
    </source>
</evidence>
<gene>
    <name evidence="15" type="ORF">EHS25_008567</name>
</gene>
<comment type="function">
    <text evidence="11">Mitochondrial ribosome (mitoribosome) assembly factor. Binds at the interface of the head and body domains of the mitochondrial small ribosomal subunit (mt-SSU), occluding the mRNA channel and preventing compaction of the head domain towards the body. Probable inactive methyltransferase: retains the characteristic folding and ability to bind S-adenosyl-L-methionine, but it probably lost its methyltransferase activity.</text>
</comment>
<evidence type="ECO:0000256" key="12">
    <source>
        <dbReference type="ARBA" id="ARBA00049172"/>
    </source>
</evidence>
<feature type="compositionally biased region" description="Acidic residues" evidence="14">
    <location>
        <begin position="68"/>
        <end position="77"/>
    </location>
</feature>
<keyword evidence="7" id="KW-0809">Transit peptide</keyword>
<dbReference type="Pfam" id="PF09243">
    <property type="entry name" value="Rsm22"/>
    <property type="match status" value="2"/>
</dbReference>
<accession>A0A427YM15</accession>
<comment type="caution">
    <text evidence="15">The sequence shown here is derived from an EMBL/GenBank/DDBJ whole genome shotgun (WGS) entry which is preliminary data.</text>
</comment>
<evidence type="ECO:0000256" key="4">
    <source>
        <dbReference type="ARBA" id="ARBA00012618"/>
    </source>
</evidence>
<feature type="compositionally biased region" description="Polar residues" evidence="14">
    <location>
        <begin position="917"/>
        <end position="927"/>
    </location>
</feature>
<dbReference type="SUPFAM" id="SSF51621">
    <property type="entry name" value="Phosphoenolpyruvate/pyruvate domain"/>
    <property type="match status" value="1"/>
</dbReference>
<feature type="region of interest" description="Disordered" evidence="14">
    <location>
        <begin position="582"/>
        <end position="632"/>
    </location>
</feature>
<name>A0A427YM15_9TREE</name>
<dbReference type="GO" id="GO:0008168">
    <property type="term" value="F:methyltransferase activity"/>
    <property type="evidence" value="ECO:0007669"/>
    <property type="project" value="InterPro"/>
</dbReference>
<comment type="subcellular location">
    <subcellularLocation>
        <location evidence="1">Mitochondrion</location>
    </subcellularLocation>
</comment>
<dbReference type="UniPathway" id="UPA00028">
    <property type="reaction ID" value="UER00003"/>
</dbReference>
<dbReference type="NCBIfam" id="NF001452">
    <property type="entry name" value="PRK00311.1"/>
    <property type="match status" value="1"/>
</dbReference>
<dbReference type="GO" id="GO:0003864">
    <property type="term" value="F:3-methyl-2-oxobutanoate hydroxymethyltransferase activity"/>
    <property type="evidence" value="ECO:0007669"/>
    <property type="project" value="UniProtKB-EC"/>
</dbReference>
<dbReference type="HAMAP" id="MF_00156">
    <property type="entry name" value="PanB"/>
    <property type="match status" value="1"/>
</dbReference>
<sequence>MASTATVVKPNLTAPGIDPSFGPLLREVDMTIRKQHRGSVPPVEHANAYASSSSPAGNQPSPRHGELELETPEEPDYAEAREERRSPAAVLGSKRLGLVVLPDQLAEAVQNEINENDPREVRQAFLSLLTSSQSRAKKDKLQVTPGLALGRAAALLPGEYAAVRNVIEEMERRLGDDWLVKAGGGVVEVSSTLGAGLWAVMDAQGLLEEGGAAETRPQVGEYQLVHASRYGMDLAQKLAKDLPSGSASISFKRKLSPEELSSPPGLVMSTFHLSSLPTTSSRRTHLRQLLSLSSQYLILIDRSSPSGWQAISEAREYMLSLSTPEAPHYALAPCPHDGACPLANGREACGFSQRLQRPRFLRKTKHSGRGEEDVGYSYLVIAKGERPKPHAGTDATMGRVGGVGREEAEKARTKVEGKSELREVEGGEFEMVSLVDTSGLHSSPAVEPAAVDEEELRREAYAWPRLVAPPMKRSGHVIMDTCHPSGSIQRLTFPKSHSKQGYYDARKANWGDLFPHDPKGKEVLRTRGVRKLTRPEVDEGILAFSEDWPTAELVEEELGEVEVASELVGLVEDVEGATVTTWKSGESGRKGTITHQRIGGQKREFSTSIRRPSARPVERKAQSDGSPPRPKVTLNELYRLAADKTPITCLTAYDYPTALLSEAAGVDMVLIGDSLSQVALGYDSTTTITLDEMIHHSRAVSRGAKTPFIFADLPFGSFEASVQAGVESVVRLVKEGGVDGVKIEGGREIIPLVKRLSAIGIPVIPHLGLQPQRATSLSGYLVQGRTAQGAQELYETAQMMQDAGAFAILLEAIPHNLARHITDNLKIFTIGIGAGPGTSGQVLVITDVLGLYADGAKPRFVRHFGNVADEARKAVNGYVQEVKGGTFPELGKETYGMKKEEWEGFLATLAEGKVLPTGQTGSASVRQDSGRSGESDAKGEDTEDGA</sequence>
<feature type="region of interest" description="Disordered" evidence="14">
    <location>
        <begin position="35"/>
        <end position="88"/>
    </location>
</feature>
<keyword evidence="8" id="KW-0408">Iron</keyword>
<comment type="catalytic activity">
    <reaction evidence="12 13">
        <text>(6R)-5,10-methylene-5,6,7,8-tetrahydrofolate + 3-methyl-2-oxobutanoate + H2O = 2-dehydropantoate + (6S)-5,6,7,8-tetrahydrofolate</text>
        <dbReference type="Rhea" id="RHEA:11824"/>
        <dbReference type="ChEBI" id="CHEBI:11561"/>
        <dbReference type="ChEBI" id="CHEBI:11851"/>
        <dbReference type="ChEBI" id="CHEBI:15377"/>
        <dbReference type="ChEBI" id="CHEBI:15636"/>
        <dbReference type="ChEBI" id="CHEBI:57453"/>
        <dbReference type="EC" id="2.1.2.11"/>
    </reaction>
</comment>
<evidence type="ECO:0000256" key="13">
    <source>
        <dbReference type="RuleBase" id="RU362100"/>
    </source>
</evidence>
<dbReference type="PANTHER" id="PTHR20881">
    <property type="entry name" value="3-METHYL-2-OXOBUTANOATE HYDROXYMETHYLTRANSFERASE"/>
    <property type="match status" value="1"/>
</dbReference>
<organism evidence="15 16">
    <name type="scientific">Saitozyma podzolica</name>
    <dbReference type="NCBI Taxonomy" id="1890683"/>
    <lineage>
        <taxon>Eukaryota</taxon>
        <taxon>Fungi</taxon>
        <taxon>Dikarya</taxon>
        <taxon>Basidiomycota</taxon>
        <taxon>Agaricomycotina</taxon>
        <taxon>Tremellomycetes</taxon>
        <taxon>Tremellales</taxon>
        <taxon>Trimorphomycetaceae</taxon>
        <taxon>Saitozyma</taxon>
    </lineage>
</organism>
<evidence type="ECO:0000256" key="5">
    <source>
        <dbReference type="ARBA" id="ARBA00022679"/>
    </source>
</evidence>
<dbReference type="GO" id="GO:0006412">
    <property type="term" value="P:translation"/>
    <property type="evidence" value="ECO:0007669"/>
    <property type="project" value="InterPro"/>
</dbReference>
<dbReference type="InterPro" id="IPR015813">
    <property type="entry name" value="Pyrv/PenolPyrv_kinase-like_dom"/>
</dbReference>
<keyword evidence="16" id="KW-1185">Reference proteome</keyword>
<keyword evidence="13" id="KW-0566">Pantothenate biosynthesis</keyword>
<protein>
    <recommendedName>
        <fullName evidence="4 13">3-methyl-2-oxobutanoate hydroxymethyltransferase</fullName>
        <ecNumber evidence="4 13">2.1.2.11</ecNumber>
    </recommendedName>
</protein>
<evidence type="ECO:0000256" key="8">
    <source>
        <dbReference type="ARBA" id="ARBA00023004"/>
    </source>
</evidence>
<dbReference type="STRING" id="1890683.A0A427YM15"/>
<comment type="similarity">
    <text evidence="3 13">Belongs to the PanB family.</text>
</comment>
<reference evidence="15 16" key="1">
    <citation type="submission" date="2018-11" db="EMBL/GenBank/DDBJ databases">
        <title>Genome sequence of Saitozyma podzolica DSM 27192.</title>
        <authorList>
            <person name="Aliyu H."/>
            <person name="Gorte O."/>
            <person name="Ochsenreither K."/>
        </authorList>
    </citation>
    <scope>NUCLEOTIDE SEQUENCE [LARGE SCALE GENOMIC DNA]</scope>
    <source>
        <strain evidence="15 16">DSM 27192</strain>
    </source>
</reference>
<comment type="pathway">
    <text evidence="2 13">Cofactor biosynthesis; (R)-pantothenate biosynthesis; (R)-pantoate from 3-methyl-2-oxobutanoate: step 1/2.</text>
</comment>
<evidence type="ECO:0000313" key="16">
    <source>
        <dbReference type="Proteomes" id="UP000279259"/>
    </source>
</evidence>
<dbReference type="EMBL" id="RSCD01000006">
    <property type="protein sequence ID" value="RSH92152.1"/>
    <property type="molecule type" value="Genomic_DNA"/>
</dbReference>
<dbReference type="Gene3D" id="3.20.20.60">
    <property type="entry name" value="Phosphoenolpyruvate-binding domains"/>
    <property type="match status" value="1"/>
</dbReference>
<keyword evidence="10" id="KW-0496">Mitochondrion</keyword>
<dbReference type="GO" id="GO:0015940">
    <property type="term" value="P:pantothenate biosynthetic process"/>
    <property type="evidence" value="ECO:0007669"/>
    <property type="project" value="UniProtKB-UniPathway"/>
</dbReference>
<evidence type="ECO:0000256" key="1">
    <source>
        <dbReference type="ARBA" id="ARBA00004173"/>
    </source>
</evidence>
<keyword evidence="5 13" id="KW-0808">Transferase</keyword>
<evidence type="ECO:0000256" key="14">
    <source>
        <dbReference type="SAM" id="MobiDB-lite"/>
    </source>
</evidence>
<dbReference type="PANTHER" id="PTHR20881:SF0">
    <property type="entry name" value="3-METHYL-2-OXOBUTANOATE HYDROXYMETHYLTRANSFERASE"/>
    <property type="match status" value="1"/>
</dbReference>
<dbReference type="CDD" id="cd06557">
    <property type="entry name" value="KPHMT-like"/>
    <property type="match status" value="1"/>
</dbReference>
<dbReference type="Proteomes" id="UP000279259">
    <property type="component" value="Unassembled WGS sequence"/>
</dbReference>
<evidence type="ECO:0000256" key="6">
    <source>
        <dbReference type="ARBA" id="ARBA00022723"/>
    </source>
</evidence>
<dbReference type="EC" id="2.1.2.11" evidence="4 13"/>
<dbReference type="FunFam" id="3.20.20.60:FF:000047">
    <property type="entry name" value="3-methyl-2-oxobutanoate hydroxymethyltransferase"/>
    <property type="match status" value="1"/>
</dbReference>
<dbReference type="InterPro" id="IPR015324">
    <property type="entry name" value="Ribosomal_Rsm22-like"/>
</dbReference>
<evidence type="ECO:0000256" key="10">
    <source>
        <dbReference type="ARBA" id="ARBA00023128"/>
    </source>
</evidence>
<proteinExistence type="inferred from homology"/>
<keyword evidence="9" id="KW-0411">Iron-sulfur</keyword>
<comment type="function">
    <text evidence="13">Catalyzes the reversible reaction in which hydroxymethyl group from 5,10-methylenetetrahydrofolate is transferred onto alpha-ketoisovalerate to form ketopantoate.</text>
</comment>
<feature type="compositionally biased region" description="Polar residues" evidence="14">
    <location>
        <begin position="49"/>
        <end position="61"/>
    </location>
</feature>
<dbReference type="Pfam" id="PF02548">
    <property type="entry name" value="Pantoate_transf"/>
    <property type="match status" value="1"/>
</dbReference>
<evidence type="ECO:0000256" key="2">
    <source>
        <dbReference type="ARBA" id="ARBA00005033"/>
    </source>
</evidence>
<dbReference type="OrthoDB" id="425211at2759"/>
<evidence type="ECO:0000256" key="11">
    <source>
        <dbReference type="ARBA" id="ARBA00045681"/>
    </source>
</evidence>
<dbReference type="InterPro" id="IPR040442">
    <property type="entry name" value="Pyrv_kinase-like_dom_sf"/>
</dbReference>
<dbReference type="AlphaFoldDB" id="A0A427YM15"/>
<feature type="region of interest" description="Disordered" evidence="14">
    <location>
        <begin position="916"/>
        <end position="946"/>
    </location>
</feature>
<dbReference type="NCBIfam" id="TIGR00222">
    <property type="entry name" value="panB"/>
    <property type="match status" value="1"/>
</dbReference>
<dbReference type="GO" id="GO:0000287">
    <property type="term" value="F:magnesium ion binding"/>
    <property type="evidence" value="ECO:0007669"/>
    <property type="project" value="TreeGrafter"/>
</dbReference>
<evidence type="ECO:0000313" key="15">
    <source>
        <dbReference type="EMBL" id="RSH92152.1"/>
    </source>
</evidence>